<gene>
    <name evidence="4" type="ORF">TAV2_LOCUS12141</name>
</gene>
<evidence type="ECO:0008006" key="6">
    <source>
        <dbReference type="Google" id="ProtNLM"/>
    </source>
</evidence>
<dbReference type="FunFam" id="3.40.50.2000:FF:000056">
    <property type="entry name" value="Glycosyltransferase"/>
    <property type="match status" value="1"/>
</dbReference>
<dbReference type="Gene3D" id="3.40.50.2000">
    <property type="entry name" value="Glycogen Phosphorylase B"/>
    <property type="match status" value="2"/>
</dbReference>
<dbReference type="SUPFAM" id="SSF53756">
    <property type="entry name" value="UDP-Glycosyltransferase/glycogen phosphorylase"/>
    <property type="match status" value="1"/>
</dbReference>
<accession>A0AAU9S4N5</accession>
<dbReference type="PANTHER" id="PTHR48048">
    <property type="entry name" value="GLYCOSYLTRANSFERASE"/>
    <property type="match status" value="1"/>
</dbReference>
<evidence type="ECO:0000313" key="5">
    <source>
        <dbReference type="Proteomes" id="UP000836841"/>
    </source>
</evidence>
<comment type="similarity">
    <text evidence="1">Belongs to the UDP-glycosyltransferase family.</text>
</comment>
<dbReference type="InterPro" id="IPR002213">
    <property type="entry name" value="UDP_glucos_trans"/>
</dbReference>
<dbReference type="GO" id="GO:0035251">
    <property type="term" value="F:UDP-glucosyltransferase activity"/>
    <property type="evidence" value="ECO:0007669"/>
    <property type="project" value="InterPro"/>
</dbReference>
<evidence type="ECO:0000256" key="2">
    <source>
        <dbReference type="ARBA" id="ARBA00022676"/>
    </source>
</evidence>
<dbReference type="PANTHER" id="PTHR48048:SF45">
    <property type="entry name" value="GLYCOSYLTRANSFERASE"/>
    <property type="match status" value="1"/>
</dbReference>
<sequence>MKTAELVFIPFTAVGHLVSAIEIAKLLVSRNERLSVTVLVMKLPFDTSAHPKPFSDDTIAERIRFVDLLLDDFTKDLLAKNPASFFKDFVDLQKPQVRQIVSEIMANGSGSAFNQLAGFVIDMFCTPMMDVADEFGVPTYVFFTSSASLLSLIFHLYTLQEDLRKDMTEFKDSDAELSVPSFSNAVPAKVLPSGVLDKKIGSNMFINIAARFKKVKAILVNTFDELESHALKSLQNDGSIPPVYPVGPILNLHNNKSEGVLMSWLDNQPPASVVFLCFGSMGCFDGDQVKEIAHALERTGHRFLWSLRRRPNKSKIEMPVEYDNPQEVLPEGFTERTAELGRVIGWAPQVAVLSHPAVGGFVSHYGWNLTLESLWFGVPVATWPMYAEQQMNAFQMVRVFGLAVEIKLDYRNDFRMTTTEIVTAEVIENGIRRLMEGDKSVEIRRRVKEMSEKSKITMAEGGSSHSCLGCFIQDVVNNVS</sequence>
<dbReference type="Proteomes" id="UP000836841">
    <property type="component" value="Unassembled WGS sequence"/>
</dbReference>
<organism evidence="4 5">
    <name type="scientific">Thlaspi arvense</name>
    <name type="common">Field penny-cress</name>
    <dbReference type="NCBI Taxonomy" id="13288"/>
    <lineage>
        <taxon>Eukaryota</taxon>
        <taxon>Viridiplantae</taxon>
        <taxon>Streptophyta</taxon>
        <taxon>Embryophyta</taxon>
        <taxon>Tracheophyta</taxon>
        <taxon>Spermatophyta</taxon>
        <taxon>Magnoliopsida</taxon>
        <taxon>eudicotyledons</taxon>
        <taxon>Gunneridae</taxon>
        <taxon>Pentapetalae</taxon>
        <taxon>rosids</taxon>
        <taxon>malvids</taxon>
        <taxon>Brassicales</taxon>
        <taxon>Brassicaceae</taxon>
        <taxon>Thlaspideae</taxon>
        <taxon>Thlaspi</taxon>
    </lineage>
</organism>
<comment type="caution">
    <text evidence="4">The sequence shown here is derived from an EMBL/GenBank/DDBJ whole genome shotgun (WGS) entry which is preliminary data.</text>
</comment>
<evidence type="ECO:0000256" key="1">
    <source>
        <dbReference type="ARBA" id="ARBA00009995"/>
    </source>
</evidence>
<dbReference type="EMBL" id="CAJVSB020000662">
    <property type="protein sequence ID" value="CAH2057325.1"/>
    <property type="molecule type" value="Genomic_DNA"/>
</dbReference>
<proteinExistence type="inferred from homology"/>
<dbReference type="FunFam" id="3.40.50.2000:FF:000080">
    <property type="entry name" value="Glycosyltransferase"/>
    <property type="match status" value="1"/>
</dbReference>
<keyword evidence="2" id="KW-0328">Glycosyltransferase</keyword>
<dbReference type="InterPro" id="IPR050481">
    <property type="entry name" value="UDP-glycosyltransf_plant"/>
</dbReference>
<evidence type="ECO:0000256" key="3">
    <source>
        <dbReference type="ARBA" id="ARBA00022679"/>
    </source>
</evidence>
<keyword evidence="5" id="KW-1185">Reference proteome</keyword>
<evidence type="ECO:0000313" key="4">
    <source>
        <dbReference type="EMBL" id="CAH2057325.1"/>
    </source>
</evidence>
<protein>
    <recommendedName>
        <fullName evidence="6">Glycosyltransferase</fullName>
    </recommendedName>
</protein>
<keyword evidence="3" id="KW-0808">Transferase</keyword>
<dbReference type="Pfam" id="PF00201">
    <property type="entry name" value="UDPGT"/>
    <property type="match status" value="1"/>
</dbReference>
<dbReference type="CDD" id="cd03784">
    <property type="entry name" value="GT1_Gtf-like"/>
    <property type="match status" value="1"/>
</dbReference>
<name>A0AAU9S4N5_THLAR</name>
<reference evidence="4 5" key="1">
    <citation type="submission" date="2022-03" db="EMBL/GenBank/DDBJ databases">
        <authorList>
            <person name="Nunn A."/>
            <person name="Chopra R."/>
            <person name="Nunn A."/>
            <person name="Contreras Garrido A."/>
        </authorList>
    </citation>
    <scope>NUCLEOTIDE SEQUENCE [LARGE SCALE GENOMIC DNA]</scope>
</reference>
<dbReference type="AlphaFoldDB" id="A0AAU9S4N5"/>